<gene>
    <name evidence="1" type="ORF">MLD38_037087</name>
</gene>
<accession>A0ACB9LL01</accession>
<evidence type="ECO:0000313" key="2">
    <source>
        <dbReference type="Proteomes" id="UP001057402"/>
    </source>
</evidence>
<dbReference type="EMBL" id="CM042890">
    <property type="protein sequence ID" value="KAI4312257.1"/>
    <property type="molecule type" value="Genomic_DNA"/>
</dbReference>
<dbReference type="Proteomes" id="UP001057402">
    <property type="component" value="Chromosome 11"/>
</dbReference>
<name>A0ACB9LL01_9MYRT</name>
<comment type="caution">
    <text evidence="1">The sequence shown here is derived from an EMBL/GenBank/DDBJ whole genome shotgun (WGS) entry which is preliminary data.</text>
</comment>
<keyword evidence="2" id="KW-1185">Reference proteome</keyword>
<sequence>MGNQTSHTWQELSGETKWADMLDPLDDELRMYLIHYGERVQALGDAFNNVDVSPSCNFSRYPMKDFFSYVGLEVNNPFKYEVKRFVYAKNFAVIGETTWIAYVAVTTDEGVKTLGRRDILVVWRGTVRAKEALADLDDTQEKAEDVFPGEPGIEIHQGWHYMYTYLDWLNHDEYTKTSSRTQVLEEIASLMKTYSHEDMSITVVGHSMGGSLAILNGADIVNNKKNVLPGGKVCPVTVFTFESPKVGNEDFQKKVDGLDNLHILRTENVLDMVPHMPPVNYYPVGQVLRVDSRESKYLKNLTSGATLAEMLGTAHQLEPLLHLIAGTKGLGKGFDLKDRRQLALVNKDGDYLTDAEAKANEAPPSWWVVKNKGMIQKSNDGKWVLNDYKPDP</sequence>
<proteinExistence type="predicted"/>
<organism evidence="1 2">
    <name type="scientific">Melastoma candidum</name>
    <dbReference type="NCBI Taxonomy" id="119954"/>
    <lineage>
        <taxon>Eukaryota</taxon>
        <taxon>Viridiplantae</taxon>
        <taxon>Streptophyta</taxon>
        <taxon>Embryophyta</taxon>
        <taxon>Tracheophyta</taxon>
        <taxon>Spermatophyta</taxon>
        <taxon>Magnoliopsida</taxon>
        <taxon>eudicotyledons</taxon>
        <taxon>Gunneridae</taxon>
        <taxon>Pentapetalae</taxon>
        <taxon>rosids</taxon>
        <taxon>malvids</taxon>
        <taxon>Myrtales</taxon>
        <taxon>Melastomataceae</taxon>
        <taxon>Melastomatoideae</taxon>
        <taxon>Melastomateae</taxon>
        <taxon>Melastoma</taxon>
    </lineage>
</organism>
<reference evidence="2" key="1">
    <citation type="journal article" date="2023" name="Front. Plant Sci.">
        <title>Chromosomal-level genome assembly of Melastoma candidum provides insights into trichome evolution.</title>
        <authorList>
            <person name="Zhong Y."/>
            <person name="Wu W."/>
            <person name="Sun C."/>
            <person name="Zou P."/>
            <person name="Liu Y."/>
            <person name="Dai S."/>
            <person name="Zhou R."/>
        </authorList>
    </citation>
    <scope>NUCLEOTIDE SEQUENCE [LARGE SCALE GENOMIC DNA]</scope>
</reference>
<protein>
    <submittedName>
        <fullName evidence="1">Uncharacterized protein</fullName>
    </submittedName>
</protein>
<evidence type="ECO:0000313" key="1">
    <source>
        <dbReference type="EMBL" id="KAI4312257.1"/>
    </source>
</evidence>